<dbReference type="InterPro" id="IPR002909">
    <property type="entry name" value="IPT_dom"/>
</dbReference>
<feature type="transmembrane region" description="Helical" evidence="2">
    <location>
        <begin position="108"/>
        <end position="130"/>
    </location>
</feature>
<keyword evidence="2" id="KW-0472">Membrane</keyword>
<organism evidence="5 6">
    <name type="scientific">Candidatus Veblenbacteria bacterium RIFOXYA2_FULL_43_9</name>
    <dbReference type="NCBI Taxonomy" id="1802425"/>
    <lineage>
        <taxon>Bacteria</taxon>
        <taxon>Candidatus Vebleniibacteriota</taxon>
    </lineage>
</organism>
<dbReference type="Gene3D" id="2.60.40.10">
    <property type="entry name" value="Immunoglobulins"/>
    <property type="match status" value="5"/>
</dbReference>
<evidence type="ECO:0000256" key="1">
    <source>
        <dbReference type="ARBA" id="ARBA00022729"/>
    </source>
</evidence>
<evidence type="ECO:0000313" key="6">
    <source>
        <dbReference type="Proteomes" id="UP000178936"/>
    </source>
</evidence>
<comment type="caution">
    <text evidence="5">The sequence shown here is derived from an EMBL/GenBank/DDBJ whole genome shotgun (WGS) entry which is preliminary data.</text>
</comment>
<dbReference type="Proteomes" id="UP000178936">
    <property type="component" value="Unassembled WGS sequence"/>
</dbReference>
<evidence type="ECO:0000256" key="2">
    <source>
        <dbReference type="SAM" id="Phobius"/>
    </source>
</evidence>
<feature type="transmembrane region" description="Helical" evidence="2">
    <location>
        <begin position="17"/>
        <end position="40"/>
    </location>
</feature>
<dbReference type="SUPFAM" id="SSF81296">
    <property type="entry name" value="E set domains"/>
    <property type="match status" value="3"/>
</dbReference>
<reference evidence="5 6" key="1">
    <citation type="journal article" date="2016" name="Nat. Commun.">
        <title>Thousands of microbial genomes shed light on interconnected biogeochemical processes in an aquifer system.</title>
        <authorList>
            <person name="Anantharaman K."/>
            <person name="Brown C.T."/>
            <person name="Hug L.A."/>
            <person name="Sharon I."/>
            <person name="Castelle C.J."/>
            <person name="Probst A.J."/>
            <person name="Thomas B.C."/>
            <person name="Singh A."/>
            <person name="Wilkins M.J."/>
            <person name="Karaoz U."/>
            <person name="Brodie E.L."/>
            <person name="Williams K.H."/>
            <person name="Hubbard S.S."/>
            <person name="Banfield J.F."/>
        </authorList>
    </citation>
    <scope>NUCLEOTIDE SEQUENCE [LARGE SCALE GENOMIC DNA]</scope>
</reference>
<dbReference type="Pfam" id="PF13205">
    <property type="entry name" value="Big_5"/>
    <property type="match status" value="2"/>
</dbReference>
<keyword evidence="2" id="KW-1133">Transmembrane helix</keyword>
<protein>
    <recommendedName>
        <fullName evidence="7">SbsA Ig-like domain-containing protein</fullName>
    </recommendedName>
</protein>
<dbReference type="Gene3D" id="2.60.40.1220">
    <property type="match status" value="1"/>
</dbReference>
<dbReference type="EMBL" id="MHTB01000014">
    <property type="protein sequence ID" value="OHA55428.1"/>
    <property type="molecule type" value="Genomic_DNA"/>
</dbReference>
<dbReference type="InterPro" id="IPR032812">
    <property type="entry name" value="SbsA_Ig"/>
</dbReference>
<dbReference type="InterPro" id="IPR014756">
    <property type="entry name" value="Ig_E-set"/>
</dbReference>
<keyword evidence="1" id="KW-0732">Signal</keyword>
<evidence type="ECO:0000313" key="5">
    <source>
        <dbReference type="EMBL" id="OHA55428.1"/>
    </source>
</evidence>
<evidence type="ECO:0000259" key="4">
    <source>
        <dbReference type="Pfam" id="PF13205"/>
    </source>
</evidence>
<sequence length="1326" mass="141731">MATLPNFPTKISKHQKAFWLGISLGIFVLVGFVLSQSVLAQSDGLGLNEFGNETNLGTEVNLIGLIARIINIILGFLGVVAIGLILYAGWIWMTSRGDAQKIAKAKKIMAGGVIGLAIVLSAFAIASFIIRQLLDATGGGNGGNGWGGGLPGNTERGFNVVGVDPKNNKTNVTLCRAVQAVFNYDVEPTSVSATSFSVEKYNNPPVPNDPFAGERSVSGNSVSFTHRTPPNGTFTDFEPNTRYIVTVTTAVENIPPPGQLVKNLEKQKRWSFTTGTEQDDGLPIVEQVSPTGTSGVCRNPAIQAIFDEEMLASRLNHQNIVLTDDDGNIIPLKSVSVGSDFKSFTVYPQALLASDTTFTVTLKTAENTNNPEGITDACVNPLDGDGNGTTNLWPDDNYSWTFTTGDNVNCLPELTSAVPTQGDYGEAITLTGYNLGITGEVSFNNWWADSNSFNGSNNIVSWDPTEIVVRTPVGATTGPWYFQDGHRPITGKVWVQLATEITNKLDFTVTSPYIIRTSPSSGGPGQYVTIIGWNFGDQPGEVFLGSEEVFAPQACVGVWWRDTRIIVEIPPGAASGDFQVITAGSGSNSPNKPSSFEPFTVTTDLPGPGLCSILPDNTLINTSIPVALTGDRLGDGSGSQLIFGTTQANITDWTDTGINATSPALSVADTYAVFAVVNSRTSNALPFLVDDGSGGGGSTIPEVYIYEGCSNGRQSPSPFMDSENACGNAVLSARFTIAMDAGTLVIGSGRNIYVQRCNNSGPFNPIACDSDVSFGLINYIYDSQDNVRGFWAFPSSGFDRNYWYQATITTGVTSAANPPVPMANNFVWHFKVASDVCPINNVVIDPSYVTIRELSPSSGSRRNFSAAPTALNCNSVDGSDYTWRWTTASPSDPPPKRIRLLGGIPEPFEQTGVQTPAVTVEAMDWTDNGPAKVNIEAYRENKSDSADVYVSPITCVEFDDCNLCGVGISRCVAGVCEPVFTEVQEDNGAVGNWVTIRGCYFGNAQGRVIYTSEDGSTVDGAWPDPAICGANDVWQNRQIISEVPESAATGDLTIERPTPPGGSPQTPLTFTVNNINRPGLCKVTPDSHYEADLPANITISGNGFGGQRPGDNVNYYWYDDTTGNYVYNTSATNYSRWTDKLVIATTPAVPPSRIGDNRVTINKGVLETNPYNYELIAGGGGGVGESCDLTPETLMCDDDDSCLDGLICSADDGCTCQPESILEEEPRVVTVEPTGGNICRNTIITITFDKNVTNNTIRSGEFTLSASCPTTQAPGGFKKWLSWLKKFIWSVSAQSIDPPSTCYVAGTLRASGNTLLLLLIEHWILG</sequence>
<feature type="domain" description="SbsA Ig-like" evidence="4">
    <location>
        <begin position="283"/>
        <end position="404"/>
    </location>
</feature>
<gene>
    <name evidence="5" type="ORF">A2226_04170</name>
</gene>
<keyword evidence="2" id="KW-0812">Transmembrane</keyword>
<dbReference type="InterPro" id="IPR013783">
    <property type="entry name" value="Ig-like_fold"/>
</dbReference>
<accession>A0A1G2Q4D5</accession>
<name>A0A1G2Q4D5_9BACT</name>
<evidence type="ECO:0008006" key="7">
    <source>
        <dbReference type="Google" id="ProtNLM"/>
    </source>
</evidence>
<feature type="domain" description="IPT/TIG" evidence="3">
    <location>
        <begin position="512"/>
        <end position="592"/>
    </location>
</feature>
<feature type="domain" description="SbsA Ig-like" evidence="4">
    <location>
        <begin position="157"/>
        <end position="274"/>
    </location>
</feature>
<feature type="transmembrane region" description="Helical" evidence="2">
    <location>
        <begin position="60"/>
        <end position="87"/>
    </location>
</feature>
<evidence type="ECO:0000259" key="3">
    <source>
        <dbReference type="Pfam" id="PF01833"/>
    </source>
</evidence>
<dbReference type="Pfam" id="PF01833">
    <property type="entry name" value="TIG"/>
    <property type="match status" value="1"/>
</dbReference>
<proteinExistence type="predicted"/>
<dbReference type="InterPro" id="IPR014755">
    <property type="entry name" value="Cu-Rt/internalin_Ig-like"/>
</dbReference>